<evidence type="ECO:0000313" key="1">
    <source>
        <dbReference type="EMBL" id="MBL0744030.1"/>
    </source>
</evidence>
<sequence length="431" mass="48671">MASDLKVLHVNTLDQGGAANACIRLHKSLLDLHVDSKLLVRKKTKNIPQSFLFRPSSRWDKAMLRARKVLHELKLVDDPTRNRQERAQQQFKKKLPPGSEYFSFPESAADITSSAVYRESDIIHLHWVADFLDYPSFFRLNKKPVIWTLHDMGPFQGGIHYEEKFQGMTDAGGQKENEMLGSLRQTLEHNLAIKIKALSDVKDLHIVAPSRWLTECSKGSALFKRFPHSTIPYGLDTTIFAPRDKRYSRELLGMPVDKTCLLFVADNLQNHRKGFAFLQRALTELNANDVELCAIGLKKGDIPNSNVRFLGRIEDERMMSVAYSAADAFIIPSVEDNLPNTVLESLLCGTPVIGFPVGGVVDMVEHGHNGLLCDRITADALKDTIFKFLKNTRMFDSADIRRKASEKYNLRVQANAYLGLYTQIKSVVNKG</sequence>
<gene>
    <name evidence="1" type="ORF">JI741_22545</name>
</gene>
<protein>
    <submittedName>
        <fullName evidence="1">Glycosyltransferase</fullName>
    </submittedName>
</protein>
<dbReference type="Proteomes" id="UP000613030">
    <property type="component" value="Unassembled WGS sequence"/>
</dbReference>
<dbReference type="PANTHER" id="PTHR12526:SF635">
    <property type="entry name" value="GLYCOSYL TRANSFERASE GROUP 1"/>
    <property type="match status" value="1"/>
</dbReference>
<dbReference type="EMBL" id="JAERRB010000009">
    <property type="protein sequence ID" value="MBL0744030.1"/>
    <property type="molecule type" value="Genomic_DNA"/>
</dbReference>
<dbReference type="PANTHER" id="PTHR12526">
    <property type="entry name" value="GLYCOSYLTRANSFERASE"/>
    <property type="match status" value="1"/>
</dbReference>
<keyword evidence="2" id="KW-1185">Reference proteome</keyword>
<comment type="caution">
    <text evidence="1">The sequence shown here is derived from an EMBL/GenBank/DDBJ whole genome shotgun (WGS) entry which is preliminary data.</text>
</comment>
<dbReference type="RefSeq" id="WP_202013682.1">
    <property type="nucleotide sequence ID" value="NZ_JAERRB010000009.1"/>
</dbReference>
<organism evidence="1 2">
    <name type="scientific">Chryseolinea lacunae</name>
    <dbReference type="NCBI Taxonomy" id="2801331"/>
    <lineage>
        <taxon>Bacteria</taxon>
        <taxon>Pseudomonadati</taxon>
        <taxon>Bacteroidota</taxon>
        <taxon>Cytophagia</taxon>
        <taxon>Cytophagales</taxon>
        <taxon>Fulvivirgaceae</taxon>
        <taxon>Chryseolinea</taxon>
    </lineage>
</organism>
<dbReference type="Pfam" id="PF13692">
    <property type="entry name" value="Glyco_trans_1_4"/>
    <property type="match status" value="1"/>
</dbReference>
<accession>A0ABS1KX42</accession>
<proteinExistence type="predicted"/>
<dbReference type="SUPFAM" id="SSF53756">
    <property type="entry name" value="UDP-Glycosyltransferase/glycogen phosphorylase"/>
    <property type="match status" value="1"/>
</dbReference>
<reference evidence="1 2" key="1">
    <citation type="submission" date="2021-01" db="EMBL/GenBank/DDBJ databases">
        <title>Chryseolinea sp. Jin1 Genome sequencing and assembly.</title>
        <authorList>
            <person name="Kim I."/>
        </authorList>
    </citation>
    <scope>NUCLEOTIDE SEQUENCE [LARGE SCALE GENOMIC DNA]</scope>
    <source>
        <strain evidence="1 2">Jin1</strain>
    </source>
</reference>
<name>A0ABS1KX42_9BACT</name>
<dbReference type="Gene3D" id="3.40.50.2000">
    <property type="entry name" value="Glycogen Phosphorylase B"/>
    <property type="match status" value="2"/>
</dbReference>
<evidence type="ECO:0000313" key="2">
    <source>
        <dbReference type="Proteomes" id="UP000613030"/>
    </source>
</evidence>